<evidence type="ECO:0000256" key="6">
    <source>
        <dbReference type="SAM" id="Phobius"/>
    </source>
</evidence>
<dbReference type="PANTHER" id="PTHR23504">
    <property type="entry name" value="MAJOR FACILITATOR SUPERFAMILY DOMAIN-CONTAINING PROTEIN 10"/>
    <property type="match status" value="1"/>
</dbReference>
<dbReference type="PANTHER" id="PTHR23504:SF15">
    <property type="entry name" value="MAJOR FACILITATOR SUPERFAMILY (MFS) PROFILE DOMAIN-CONTAINING PROTEIN"/>
    <property type="match status" value="1"/>
</dbReference>
<feature type="transmembrane region" description="Helical" evidence="6">
    <location>
        <begin position="471"/>
        <end position="493"/>
    </location>
</feature>
<dbReference type="Pfam" id="PF07690">
    <property type="entry name" value="MFS_1"/>
    <property type="match status" value="1"/>
</dbReference>
<organism evidence="8 9">
    <name type="scientific">Lentinula boryana</name>
    <dbReference type="NCBI Taxonomy" id="40481"/>
    <lineage>
        <taxon>Eukaryota</taxon>
        <taxon>Fungi</taxon>
        <taxon>Dikarya</taxon>
        <taxon>Basidiomycota</taxon>
        <taxon>Agaricomycotina</taxon>
        <taxon>Agaricomycetes</taxon>
        <taxon>Agaricomycetidae</taxon>
        <taxon>Agaricales</taxon>
        <taxon>Marasmiineae</taxon>
        <taxon>Omphalotaceae</taxon>
        <taxon>Lentinula</taxon>
    </lineage>
</organism>
<feature type="transmembrane region" description="Helical" evidence="6">
    <location>
        <begin position="231"/>
        <end position="253"/>
    </location>
</feature>
<keyword evidence="2" id="KW-0813">Transport</keyword>
<evidence type="ECO:0000313" key="9">
    <source>
        <dbReference type="Proteomes" id="UP001163828"/>
    </source>
</evidence>
<dbReference type="InterPro" id="IPR011701">
    <property type="entry name" value="MFS"/>
</dbReference>
<feature type="transmembrane region" description="Helical" evidence="6">
    <location>
        <begin position="56"/>
        <end position="78"/>
    </location>
</feature>
<gene>
    <name evidence="8" type="ORF">F5050DRAFT_1807014</name>
</gene>
<dbReference type="EMBL" id="MU790588">
    <property type="protein sequence ID" value="KAJ3997209.1"/>
    <property type="molecule type" value="Genomic_DNA"/>
</dbReference>
<comment type="subcellular location">
    <subcellularLocation>
        <location evidence="1">Membrane</location>
        <topology evidence="1">Multi-pass membrane protein</topology>
    </subcellularLocation>
</comment>
<evidence type="ECO:0000313" key="8">
    <source>
        <dbReference type="EMBL" id="KAJ3997209.1"/>
    </source>
</evidence>
<feature type="transmembrane region" description="Helical" evidence="6">
    <location>
        <begin position="98"/>
        <end position="118"/>
    </location>
</feature>
<feature type="domain" description="Major facilitator superfamily (MFS) profile" evidence="7">
    <location>
        <begin position="57"/>
        <end position="571"/>
    </location>
</feature>
<sequence length="630" mass="67987">MLINDFDVLIKLPKSVSSLSSFSFSSFSSSSFSSSSLGFINMFSNNSSSQTPLPKLQLAIVFLIQLTEPIAATVIYPFINQFVNNTGITGGNEKKTGYYAGIIESAFFLAECFTVMLWGMASDRFGRRPILLLGPLGLCLATLCFGLSTQYRDLMIFRSIQGAFNGNIGVSKTILAELSDSTNIAQIFSLAPMIWCIGVIMGPSIGGVLANPEQQFPSTLGKIALLREHPFFLPCAVVAFLALSFFFVALIGLKETHHVRQHIETPKSKRVFHFEVSKKKHKKDFDAQSQGTDATTRLNSDSSVTNYGTIQKKPSTSTLCSIVSTTSTLDVDLESDQETVLASDSEDEEDSKTDIEPPATLKSILIPDVLLPIANYSLIALLDSSYTVLIPLTYTTSVPAGGLGLTPFHVGLILSVWGAANIPFPIFCIPRLIKRFGARTVNFVGVCSFLVGFGSLSGLSMLAGAIGYANWLVWALIPLQFLLSNTVGSMAYATAQIFVVNGAPSKSALGATNGLCQASKTMARTFGPVLATSLFSLSKEHDLFGGYLVYVVFMMITFGSALATWIAPHVSLQRLTGTVYFLGLLVDQTKKQPEQGSSSPQVLSRHTSWVYYVALLLATVSAISVFSDSP</sequence>
<evidence type="ECO:0000256" key="1">
    <source>
        <dbReference type="ARBA" id="ARBA00004141"/>
    </source>
</evidence>
<feature type="transmembrane region" description="Helical" evidence="6">
    <location>
        <begin position="187"/>
        <end position="211"/>
    </location>
</feature>
<keyword evidence="3 6" id="KW-0812">Transmembrane</keyword>
<dbReference type="InterPro" id="IPR036259">
    <property type="entry name" value="MFS_trans_sf"/>
</dbReference>
<evidence type="ECO:0000256" key="5">
    <source>
        <dbReference type="ARBA" id="ARBA00023136"/>
    </source>
</evidence>
<comment type="caution">
    <text evidence="8">The sequence shown here is derived from an EMBL/GenBank/DDBJ whole genome shotgun (WGS) entry which is preliminary data.</text>
</comment>
<keyword evidence="5 6" id="KW-0472">Membrane</keyword>
<dbReference type="Gene3D" id="1.20.1250.20">
    <property type="entry name" value="MFS general substrate transporter like domains"/>
    <property type="match status" value="1"/>
</dbReference>
<feature type="transmembrane region" description="Helical" evidence="6">
    <location>
        <begin position="408"/>
        <end position="429"/>
    </location>
</feature>
<evidence type="ECO:0000256" key="2">
    <source>
        <dbReference type="ARBA" id="ARBA00022448"/>
    </source>
</evidence>
<reference evidence="8" key="1">
    <citation type="submission" date="2022-08" db="EMBL/GenBank/DDBJ databases">
        <authorList>
            <consortium name="DOE Joint Genome Institute"/>
            <person name="Min B."/>
            <person name="Riley R."/>
            <person name="Sierra-Patev S."/>
            <person name="Naranjo-Ortiz M."/>
            <person name="Looney B."/>
            <person name="Konkel Z."/>
            <person name="Slot J.C."/>
            <person name="Sakamoto Y."/>
            <person name="Steenwyk J.L."/>
            <person name="Rokas A."/>
            <person name="Carro J."/>
            <person name="Camarero S."/>
            <person name="Ferreira P."/>
            <person name="Molpeceres G."/>
            <person name="Ruiz-Duenas F.J."/>
            <person name="Serrano A."/>
            <person name="Henrissat B."/>
            <person name="Drula E."/>
            <person name="Hughes K.W."/>
            <person name="Mata J.L."/>
            <person name="Ishikawa N.K."/>
            <person name="Vargas-Isla R."/>
            <person name="Ushijima S."/>
            <person name="Smith C.A."/>
            <person name="Ahrendt S."/>
            <person name="Andreopoulos W."/>
            <person name="He G."/>
            <person name="Labutti K."/>
            <person name="Lipzen A."/>
            <person name="Ng V."/>
            <person name="Sandor L."/>
            <person name="Barry K."/>
            <person name="Martinez A.T."/>
            <person name="Xiao Y."/>
            <person name="Gibbons J.G."/>
            <person name="Terashima K."/>
            <person name="Hibbett D.S."/>
            <person name="Grigoriev I.V."/>
        </authorList>
    </citation>
    <scope>NUCLEOTIDE SEQUENCE</scope>
    <source>
        <strain evidence="8">TFB10827</strain>
    </source>
</reference>
<feature type="transmembrane region" description="Helical" evidence="6">
    <location>
        <begin position="609"/>
        <end position="627"/>
    </location>
</feature>
<evidence type="ECO:0000256" key="3">
    <source>
        <dbReference type="ARBA" id="ARBA00022692"/>
    </source>
</evidence>
<feature type="transmembrane region" description="Helical" evidence="6">
    <location>
        <begin position="547"/>
        <end position="567"/>
    </location>
</feature>
<feature type="transmembrane region" description="Helical" evidence="6">
    <location>
        <begin position="369"/>
        <end position="388"/>
    </location>
</feature>
<dbReference type="InterPro" id="IPR020846">
    <property type="entry name" value="MFS_dom"/>
</dbReference>
<feature type="transmembrane region" description="Helical" evidence="6">
    <location>
        <begin position="130"/>
        <end position="149"/>
    </location>
</feature>
<keyword evidence="4 6" id="KW-1133">Transmembrane helix</keyword>
<proteinExistence type="predicted"/>
<accession>A0ABQ8QFG5</accession>
<evidence type="ECO:0000259" key="7">
    <source>
        <dbReference type="PROSITE" id="PS50850"/>
    </source>
</evidence>
<dbReference type="SUPFAM" id="SSF103473">
    <property type="entry name" value="MFS general substrate transporter"/>
    <property type="match status" value="1"/>
</dbReference>
<dbReference type="PROSITE" id="PS50850">
    <property type="entry name" value="MFS"/>
    <property type="match status" value="1"/>
</dbReference>
<dbReference type="Proteomes" id="UP001163828">
    <property type="component" value="Unassembled WGS sequence"/>
</dbReference>
<name>A0ABQ8QFG5_9AGAR</name>
<protein>
    <submittedName>
        <fullName evidence="8">Major facilitator superfamily domain-containing protein</fullName>
    </submittedName>
</protein>
<keyword evidence="9" id="KW-1185">Reference proteome</keyword>
<evidence type="ECO:0000256" key="4">
    <source>
        <dbReference type="ARBA" id="ARBA00022989"/>
    </source>
</evidence>
<feature type="transmembrane region" description="Helical" evidence="6">
    <location>
        <begin position="441"/>
        <end position="465"/>
    </location>
</feature>